<comment type="caution">
    <text evidence="2">The sequence shown here is derived from an EMBL/GenBank/DDBJ whole genome shotgun (WGS) entry which is preliminary data.</text>
</comment>
<feature type="region of interest" description="Disordered" evidence="1">
    <location>
        <begin position="546"/>
        <end position="920"/>
    </location>
</feature>
<dbReference type="Gene3D" id="3.20.20.80">
    <property type="entry name" value="Glycosidases"/>
    <property type="match status" value="1"/>
</dbReference>
<dbReference type="Proteomes" id="UP000703269">
    <property type="component" value="Unassembled WGS sequence"/>
</dbReference>
<accession>A0A9P3LBG7</accession>
<feature type="compositionally biased region" description="Pro residues" evidence="1">
    <location>
        <begin position="776"/>
        <end position="790"/>
    </location>
</feature>
<feature type="compositionally biased region" description="Pro residues" evidence="1">
    <location>
        <begin position="505"/>
        <end position="515"/>
    </location>
</feature>
<feature type="compositionally biased region" description="Low complexity" evidence="1">
    <location>
        <begin position="659"/>
        <end position="684"/>
    </location>
</feature>
<feature type="compositionally biased region" description="Low complexity" evidence="1">
    <location>
        <begin position="882"/>
        <end position="898"/>
    </location>
</feature>
<feature type="compositionally biased region" description="Polar residues" evidence="1">
    <location>
        <begin position="607"/>
        <end position="619"/>
    </location>
</feature>
<dbReference type="AlphaFoldDB" id="A0A9P3LBG7"/>
<evidence type="ECO:0000313" key="2">
    <source>
        <dbReference type="EMBL" id="GJE89185.1"/>
    </source>
</evidence>
<feature type="compositionally biased region" description="Low complexity" evidence="1">
    <location>
        <begin position="833"/>
        <end position="860"/>
    </location>
</feature>
<evidence type="ECO:0000313" key="3">
    <source>
        <dbReference type="Proteomes" id="UP000703269"/>
    </source>
</evidence>
<proteinExistence type="predicted"/>
<reference evidence="2 3" key="1">
    <citation type="submission" date="2021-08" db="EMBL/GenBank/DDBJ databases">
        <title>Draft Genome Sequence of Phanerochaete sordida strain YK-624.</title>
        <authorList>
            <person name="Mori T."/>
            <person name="Dohra H."/>
            <person name="Suzuki T."/>
            <person name="Kawagishi H."/>
            <person name="Hirai H."/>
        </authorList>
    </citation>
    <scope>NUCLEOTIDE SEQUENCE [LARGE SCALE GENOMIC DNA]</scope>
    <source>
        <strain evidence="2 3">YK-624</strain>
    </source>
</reference>
<dbReference type="CDD" id="cd11576">
    <property type="entry name" value="GH99_GH71_like_2"/>
    <property type="match status" value="1"/>
</dbReference>
<feature type="region of interest" description="Disordered" evidence="1">
    <location>
        <begin position="446"/>
        <end position="465"/>
    </location>
</feature>
<feature type="compositionally biased region" description="Low complexity" evidence="1">
    <location>
        <begin position="757"/>
        <end position="771"/>
    </location>
</feature>
<protein>
    <submittedName>
        <fullName evidence="2">Uncharacterized glycoside hydrolase family 99-like domain-containing protein</fullName>
    </submittedName>
</protein>
<evidence type="ECO:0000256" key="1">
    <source>
        <dbReference type="SAM" id="MobiDB-lite"/>
    </source>
</evidence>
<feature type="compositionally biased region" description="Low complexity" evidence="1">
    <location>
        <begin position="491"/>
        <end position="504"/>
    </location>
</feature>
<feature type="compositionally biased region" description="Low complexity" evidence="1">
    <location>
        <begin position="723"/>
        <end position="735"/>
    </location>
</feature>
<feature type="compositionally biased region" description="Low complexity" evidence="1">
    <location>
        <begin position="562"/>
        <end position="577"/>
    </location>
</feature>
<feature type="region of interest" description="Disordered" evidence="1">
    <location>
        <begin position="470"/>
        <end position="534"/>
    </location>
</feature>
<feature type="compositionally biased region" description="Pro residues" evidence="1">
    <location>
        <begin position="578"/>
        <end position="596"/>
    </location>
</feature>
<keyword evidence="2" id="KW-0378">Hydrolase</keyword>
<feature type="compositionally biased region" description="Gly residues" evidence="1">
    <location>
        <begin position="902"/>
        <end position="915"/>
    </location>
</feature>
<feature type="compositionally biased region" description="Low complexity" evidence="1">
    <location>
        <begin position="625"/>
        <end position="640"/>
    </location>
</feature>
<feature type="compositionally biased region" description="Pro residues" evidence="1">
    <location>
        <begin position="861"/>
        <end position="881"/>
    </location>
</feature>
<organism evidence="2 3">
    <name type="scientific">Phanerochaete sordida</name>
    <dbReference type="NCBI Taxonomy" id="48140"/>
    <lineage>
        <taxon>Eukaryota</taxon>
        <taxon>Fungi</taxon>
        <taxon>Dikarya</taxon>
        <taxon>Basidiomycota</taxon>
        <taxon>Agaricomycotina</taxon>
        <taxon>Agaricomycetes</taxon>
        <taxon>Polyporales</taxon>
        <taxon>Phanerochaetaceae</taxon>
        <taxon>Phanerochaete</taxon>
    </lineage>
</organism>
<keyword evidence="3" id="KW-1185">Reference proteome</keyword>
<name>A0A9P3LBG7_9APHY</name>
<sequence>MASSGEHAGKTLKRADPSTIQDKFLVGYQGWFTCPGDGKPLDPHHHGWLHWFTYPIPDGGRPNTDLWPDTSEYSPSELFPAPGLKYANGEQAFLFSSRNARTVERHFHWMARHGVDGAFLQRFLGQCDIEQGNQAIRDQRDEVGELVRRAAEKEGRVYAIMYDISGVAPDRIQRVIEKDWIHLLREQRALDSPAYLKEKGKPVVTLWGFGMSDQNHDPATVRAVTDFLRNNTPGGVYIMGGGPAHWRTSTSDADRNPEFVNVWLECFDAISPWTIGRYGDPDGADWFAEHNIKGDVELINKRNEEFDQGVPNRRHIDYIPVILPGGSGFNLSEGKWSWNGIKRLGGRFLWRQMWNVKRLGVRTVYGAMWDEYDEGTAFMPVVSKKRQVPVHDKYNFMALDEDGFDLPPDWYMRIAGFIAEGLRGERMVHETFPSKELDDYWSTRPRYEEKADPSGSGEKSQTWEEWQKLTGEKGGADEPPPPPYTLEADEPAAAPQQAVAGPSTSGPPPIAPRPAEPAQSMSPPPMGPRPEAAAAVGAAVGVVGALNASPHRSPDRPPVPLASRPSMSRPSGAGPSGSAPPPVPATSRPQPPPLAPRPSLDVGGLTNDFNRASISSPTSARMDAPPQHSGRPPSHPSSRPTSPPGRPGSCANAPFPGYTPTTLHPPQTQSPHPQPPHIQTSHTPPGEPVRQDSDSSTKFPEPSAPSPSPGPWSQTAWPPPEWGAPAAPHAPTSPTLNVPYTPYQSHRPRPHSPQPPHAHGQHQQHQPHQSHGGYGPPYPTTSTPPLPPRPSSAYGAQNAEPGFAFPQAQTGYPGDSYGGDAYGPPQPQPYGAPAPYGGQQPQYGYAPYGQQQGYGGYPPSTYGPPTSPPGTAPNFPPPPQRPGGWSSYPGQQPQQQRPPGSPAGGLTGMLPGGRIGSLAQTGLATGEKLFSKFTKRS</sequence>
<gene>
    <name evidence="2" type="ORF">PsYK624_052800</name>
</gene>
<dbReference type="EMBL" id="BPQB01000012">
    <property type="protein sequence ID" value="GJE89185.1"/>
    <property type="molecule type" value="Genomic_DNA"/>
</dbReference>
<dbReference type="GO" id="GO:0016787">
    <property type="term" value="F:hydrolase activity"/>
    <property type="evidence" value="ECO:0007669"/>
    <property type="project" value="UniProtKB-KW"/>
</dbReference>
<dbReference type="OrthoDB" id="2589715at2759"/>